<dbReference type="EMBL" id="MDYQ01000004">
    <property type="protein sequence ID" value="PRP89284.1"/>
    <property type="molecule type" value="Genomic_DNA"/>
</dbReference>
<gene>
    <name evidence="2" type="ORF">PROFUN_02158</name>
</gene>
<dbReference type="Proteomes" id="UP000241769">
    <property type="component" value="Unassembled WGS sequence"/>
</dbReference>
<evidence type="ECO:0000313" key="3">
    <source>
        <dbReference type="Proteomes" id="UP000241769"/>
    </source>
</evidence>
<evidence type="ECO:0000313" key="2">
    <source>
        <dbReference type="EMBL" id="PRP89284.1"/>
    </source>
</evidence>
<reference evidence="2 3" key="1">
    <citation type="journal article" date="2018" name="Genome Biol. Evol.">
        <title>Multiple Roots of Fruiting Body Formation in Amoebozoa.</title>
        <authorList>
            <person name="Hillmann F."/>
            <person name="Forbes G."/>
            <person name="Novohradska S."/>
            <person name="Ferling I."/>
            <person name="Riege K."/>
            <person name="Groth M."/>
            <person name="Westermann M."/>
            <person name="Marz M."/>
            <person name="Spaller T."/>
            <person name="Winckler T."/>
            <person name="Schaap P."/>
            <person name="Glockner G."/>
        </authorList>
    </citation>
    <scope>NUCLEOTIDE SEQUENCE [LARGE SCALE GENOMIC DNA]</scope>
    <source>
        <strain evidence="2 3">Jena</strain>
    </source>
</reference>
<proteinExistence type="predicted"/>
<feature type="region of interest" description="Disordered" evidence="1">
    <location>
        <begin position="1"/>
        <end position="34"/>
    </location>
</feature>
<evidence type="ECO:0000256" key="1">
    <source>
        <dbReference type="SAM" id="MobiDB-lite"/>
    </source>
</evidence>
<accession>A0A2P6NZA8</accession>
<organism evidence="2 3">
    <name type="scientific">Planoprotostelium fungivorum</name>
    <dbReference type="NCBI Taxonomy" id="1890364"/>
    <lineage>
        <taxon>Eukaryota</taxon>
        <taxon>Amoebozoa</taxon>
        <taxon>Evosea</taxon>
        <taxon>Variosea</taxon>
        <taxon>Cavosteliida</taxon>
        <taxon>Cavosteliaceae</taxon>
        <taxon>Planoprotostelium</taxon>
    </lineage>
</organism>
<protein>
    <submittedName>
        <fullName evidence="2">Uncharacterized protein</fullName>
    </submittedName>
</protein>
<name>A0A2P6NZA8_9EUKA</name>
<dbReference type="InParanoid" id="A0A2P6NZA8"/>
<dbReference type="AlphaFoldDB" id="A0A2P6NZA8"/>
<sequence>MVLSPSIPPSPVTWGYPRHAGEKEKPIRTAKKTQGQSKALWMKEVCVAQMDAMEFMIAAKEEDILSETHHFRLLEPLRALQRKSYERETRYIQPKPAICVHKWSVSCRLADEQGSPLSAMEQDQLAGLHGKEFTFVPCIRTPPLHFLIKSSMLHAKVCLRFEIDYELDSGEREEVPAPDCDGASIHLYRDISKTL</sequence>
<feature type="compositionally biased region" description="Pro residues" evidence="1">
    <location>
        <begin position="1"/>
        <end position="11"/>
    </location>
</feature>
<keyword evidence="3" id="KW-1185">Reference proteome</keyword>
<comment type="caution">
    <text evidence="2">The sequence shown here is derived from an EMBL/GenBank/DDBJ whole genome shotgun (WGS) entry which is preliminary data.</text>
</comment>